<gene>
    <name evidence="2" type="ORF">MHEL_01550</name>
</gene>
<evidence type="ECO:0000313" key="2">
    <source>
        <dbReference type="EMBL" id="BBY61912.1"/>
    </source>
</evidence>
<dbReference type="CDD" id="cd09013">
    <property type="entry name" value="BphC-JF8_N_like"/>
    <property type="match status" value="1"/>
</dbReference>
<keyword evidence="2" id="KW-0560">Oxidoreductase</keyword>
<proteinExistence type="predicted"/>
<evidence type="ECO:0000259" key="1">
    <source>
        <dbReference type="PROSITE" id="PS51819"/>
    </source>
</evidence>
<dbReference type="Pfam" id="PF00903">
    <property type="entry name" value="Glyoxalase"/>
    <property type="match status" value="2"/>
</dbReference>
<dbReference type="AlphaFoldDB" id="A0A7I7SY06"/>
<dbReference type="PROSITE" id="PS51819">
    <property type="entry name" value="VOC"/>
    <property type="match status" value="2"/>
</dbReference>
<dbReference type="GO" id="GO:0051213">
    <property type="term" value="F:dioxygenase activity"/>
    <property type="evidence" value="ECO:0007669"/>
    <property type="project" value="UniProtKB-KW"/>
</dbReference>
<keyword evidence="3" id="KW-1185">Reference proteome</keyword>
<name>A0A7I7SY06_9MYCO</name>
<dbReference type="InterPro" id="IPR029068">
    <property type="entry name" value="Glyas_Bleomycin-R_OHBP_Dase"/>
</dbReference>
<dbReference type="RefSeq" id="WP_163745806.1">
    <property type="nucleotide sequence ID" value="NZ_AP022596.1"/>
</dbReference>
<organism evidence="2 3">
    <name type="scientific">Mycolicibacterium helvum</name>
    <dbReference type="NCBI Taxonomy" id="1534349"/>
    <lineage>
        <taxon>Bacteria</taxon>
        <taxon>Bacillati</taxon>
        <taxon>Actinomycetota</taxon>
        <taxon>Actinomycetes</taxon>
        <taxon>Mycobacteriales</taxon>
        <taxon>Mycobacteriaceae</taxon>
        <taxon>Mycolicibacterium</taxon>
    </lineage>
</organism>
<keyword evidence="2" id="KW-0223">Dioxygenase</keyword>
<dbReference type="InterPro" id="IPR004360">
    <property type="entry name" value="Glyas_Fos-R_dOase_dom"/>
</dbReference>
<dbReference type="KEGG" id="mhev:MHEL_01550"/>
<dbReference type="SUPFAM" id="SSF54593">
    <property type="entry name" value="Glyoxalase/Bleomycin resistance protein/Dihydroxybiphenyl dioxygenase"/>
    <property type="match status" value="1"/>
</dbReference>
<evidence type="ECO:0000313" key="3">
    <source>
        <dbReference type="Proteomes" id="UP000467148"/>
    </source>
</evidence>
<reference evidence="2 3" key="1">
    <citation type="journal article" date="2019" name="Emerg. Microbes Infect.">
        <title>Comprehensive subspecies identification of 175 nontuberculous mycobacteria species based on 7547 genomic profiles.</title>
        <authorList>
            <person name="Matsumoto Y."/>
            <person name="Kinjo T."/>
            <person name="Motooka D."/>
            <person name="Nabeya D."/>
            <person name="Jung N."/>
            <person name="Uechi K."/>
            <person name="Horii T."/>
            <person name="Iida T."/>
            <person name="Fujita J."/>
            <person name="Nakamura S."/>
        </authorList>
    </citation>
    <scope>NUCLEOTIDE SEQUENCE [LARGE SCALE GENOMIC DNA]</scope>
    <source>
        <strain evidence="2 3">JCM 30396</strain>
    </source>
</reference>
<dbReference type="Gene3D" id="3.10.180.10">
    <property type="entry name" value="2,3-Dihydroxybiphenyl 1,2-Dioxygenase, domain 1"/>
    <property type="match status" value="2"/>
</dbReference>
<feature type="domain" description="VOC" evidence="1">
    <location>
        <begin position="12"/>
        <end position="124"/>
    </location>
</feature>
<dbReference type="Proteomes" id="UP000467148">
    <property type="component" value="Chromosome"/>
</dbReference>
<protein>
    <submittedName>
        <fullName evidence="2">Catechol 2,3-dioxygenase</fullName>
    </submittedName>
</protein>
<sequence>MTDPNARFDIAHLARAELLSPRPQETLDFFTKFLGMYVTYREGQSVYLRGYEDPYPWSLKVTEASAAGMGHAALRSSSSEALERRVASLKQGDVEGTWFDDEFGYGKTFAFRSPDGHPLQLLWEAEKYSAPAELQSKIVTRPSRKPLQGIPVKRIDHLNLMASDVSAVKSAFERHLGLRTTERVVDGSVEIGAWMSSNLLGHEVACMRDMTGGRGKLHHLAFYYGTGQHLADAVEMFREYDIQIEAGPDKHGITQGQFLYVFEPGGNRIELFGEAGYLHLDPDATTKTWQMSDIDTGLAVGGAHLPWETYFTYGTPSPLALDQHIEKFAHFGPGTSIEELDLGDVGAVAGAPA</sequence>
<dbReference type="InterPro" id="IPR037523">
    <property type="entry name" value="VOC_core"/>
</dbReference>
<dbReference type="EMBL" id="AP022596">
    <property type="protein sequence ID" value="BBY61912.1"/>
    <property type="molecule type" value="Genomic_DNA"/>
</dbReference>
<feature type="domain" description="VOC" evidence="1">
    <location>
        <begin position="154"/>
        <end position="274"/>
    </location>
</feature>
<accession>A0A7I7SY06</accession>
<dbReference type="CDD" id="cd09014">
    <property type="entry name" value="BphC-JF8_C_like"/>
    <property type="match status" value="1"/>
</dbReference>